<dbReference type="OrthoDB" id="7862028at2"/>
<gene>
    <name evidence="1" type="ORF">TG4357_01060</name>
</gene>
<dbReference type="AlphaFoldDB" id="A0A0P1F8P0"/>
<reference evidence="1 2" key="1">
    <citation type="submission" date="2015-09" db="EMBL/GenBank/DDBJ databases">
        <authorList>
            <consortium name="Swine Surveillance"/>
        </authorList>
    </citation>
    <scope>NUCLEOTIDE SEQUENCE [LARGE SCALE GENOMIC DNA]</scope>
    <source>
        <strain evidence="1 2">CECT 4357</strain>
    </source>
</reference>
<evidence type="ECO:0008006" key="3">
    <source>
        <dbReference type="Google" id="ProtNLM"/>
    </source>
</evidence>
<dbReference type="EMBL" id="CYSA01000015">
    <property type="protein sequence ID" value="CUH64086.1"/>
    <property type="molecule type" value="Genomic_DNA"/>
</dbReference>
<evidence type="ECO:0000313" key="2">
    <source>
        <dbReference type="Proteomes" id="UP000051587"/>
    </source>
</evidence>
<dbReference type="Pfam" id="PF20107">
    <property type="entry name" value="DUF6497"/>
    <property type="match status" value="1"/>
</dbReference>
<evidence type="ECO:0000313" key="1">
    <source>
        <dbReference type="EMBL" id="CUH64086.1"/>
    </source>
</evidence>
<name>A0A0P1F8P0_THAGE</name>
<dbReference type="InterPro" id="IPR045467">
    <property type="entry name" value="DUF6497"/>
</dbReference>
<protein>
    <recommendedName>
        <fullName evidence="3">Acetolactate synthase</fullName>
    </recommendedName>
</protein>
<sequence length="137" mass="14941">MHDLIKVFAACGGVLCWTSAATAVGQEEALTAVPSGLQLTLLDQFIEAQPDGTAWARFRFVVPELADGVRYDRVESDFPHLCAEFALPQLHTAGKAVSQIVISMSSKALEFGSTDPEVIQFFEAFNVETGRCIWEGF</sequence>
<organism evidence="1 2">
    <name type="scientific">Thalassovita gelatinovora</name>
    <name type="common">Thalassobius gelatinovorus</name>
    <dbReference type="NCBI Taxonomy" id="53501"/>
    <lineage>
        <taxon>Bacteria</taxon>
        <taxon>Pseudomonadati</taxon>
        <taxon>Pseudomonadota</taxon>
        <taxon>Alphaproteobacteria</taxon>
        <taxon>Rhodobacterales</taxon>
        <taxon>Roseobacteraceae</taxon>
        <taxon>Thalassovita</taxon>
    </lineage>
</organism>
<dbReference type="Proteomes" id="UP000051587">
    <property type="component" value="Unassembled WGS sequence"/>
</dbReference>
<dbReference type="RefSeq" id="WP_074647006.1">
    <property type="nucleotide sequence ID" value="NZ_CP051181.1"/>
</dbReference>
<dbReference type="STRING" id="53501.SAMN04488043_109101"/>
<accession>A0A0P1F8P0</accession>
<keyword evidence="2" id="KW-1185">Reference proteome</keyword>
<proteinExistence type="predicted"/>